<dbReference type="OrthoDB" id="9784298at2"/>
<keyword evidence="1" id="KW-0472">Membrane</keyword>
<reference evidence="3 4" key="1">
    <citation type="submission" date="2016-10" db="EMBL/GenBank/DDBJ databases">
        <authorList>
            <person name="de Groot N.N."/>
        </authorList>
    </citation>
    <scope>NUCLEOTIDE SEQUENCE [LARGE SCALE GENOMIC DNA]</scope>
    <source>
        <strain evidence="3 4">NLAE-zl-G419</strain>
    </source>
</reference>
<evidence type="ECO:0000313" key="2">
    <source>
        <dbReference type="EMBL" id="PWL53482.1"/>
    </source>
</evidence>
<dbReference type="STRING" id="1529.SAMN04487885_101285"/>
<dbReference type="EMBL" id="FOOE01000001">
    <property type="protein sequence ID" value="SFF51461.1"/>
    <property type="molecule type" value="Genomic_DNA"/>
</dbReference>
<evidence type="ECO:0000313" key="5">
    <source>
        <dbReference type="Proteomes" id="UP000246114"/>
    </source>
</evidence>
<evidence type="ECO:0000313" key="3">
    <source>
        <dbReference type="EMBL" id="SFF51461.1"/>
    </source>
</evidence>
<dbReference type="InterPro" id="IPR007395">
    <property type="entry name" value="Zn_peptidase_2"/>
</dbReference>
<organism evidence="3 4">
    <name type="scientific">Clostridium cadaveris</name>
    <dbReference type="NCBI Taxonomy" id="1529"/>
    <lineage>
        <taxon>Bacteria</taxon>
        <taxon>Bacillati</taxon>
        <taxon>Bacillota</taxon>
        <taxon>Clostridia</taxon>
        <taxon>Eubacteriales</taxon>
        <taxon>Clostridiaceae</taxon>
        <taxon>Clostridium</taxon>
    </lineage>
</organism>
<dbReference type="AlphaFoldDB" id="A0A1I2JFL8"/>
<name>A0A1I2JFL8_9CLOT</name>
<feature type="transmembrane region" description="Helical" evidence="1">
    <location>
        <begin position="199"/>
        <end position="220"/>
    </location>
</feature>
<dbReference type="eggNOG" id="COG2738">
    <property type="taxonomic scope" value="Bacteria"/>
</dbReference>
<sequence>MFYFDSTYLLLIPAIIISMWAQTKVNSTFNKYVRVASHRGYSGAEAARIILDSNGLNNVAIELTRGKLSDHYDPSQRVLRLSNDVYYGTSLASIGVAAHECGHAIQHKVEYAPLKLRSASVPLANIGSNLSWIIFLLGLVFSIKQLVTAGIVLFAAVVIFQLITLPVEFDASARALQQVRNTGILYDDELVGAKKVLDAAAMTYIAAAIMAISQLIRLIAISRRDD</sequence>
<dbReference type="EMBL" id="QAMZ01000036">
    <property type="protein sequence ID" value="PWL53482.1"/>
    <property type="molecule type" value="Genomic_DNA"/>
</dbReference>
<keyword evidence="1" id="KW-0812">Transmembrane</keyword>
<keyword evidence="1" id="KW-1133">Transmembrane helix</keyword>
<reference evidence="2 5" key="2">
    <citation type="submission" date="2018-03" db="EMBL/GenBank/DDBJ databases">
        <title>The uncultured portion of the human microbiome is neutrally assembled.</title>
        <authorList>
            <person name="Jeraldo P."/>
            <person name="Boardman L."/>
            <person name="White B.A."/>
            <person name="Nelson H."/>
            <person name="Goldenfeld N."/>
            <person name="Chia N."/>
        </authorList>
    </citation>
    <scope>NUCLEOTIDE SEQUENCE [LARGE SCALE GENOMIC DNA]</scope>
    <source>
        <strain evidence="2">CIM:MAG 903</strain>
    </source>
</reference>
<evidence type="ECO:0000313" key="4">
    <source>
        <dbReference type="Proteomes" id="UP000182135"/>
    </source>
</evidence>
<dbReference type="Proteomes" id="UP000182135">
    <property type="component" value="Unassembled WGS sequence"/>
</dbReference>
<keyword evidence="4" id="KW-1185">Reference proteome</keyword>
<dbReference type="RefSeq" id="WP_027638160.1">
    <property type="nucleotide sequence ID" value="NZ_BAAACD010000019.1"/>
</dbReference>
<dbReference type="PANTHER" id="PTHR36434:SF1">
    <property type="entry name" value="MEMBRANE PROTEASE YUGP-RELATED"/>
    <property type="match status" value="1"/>
</dbReference>
<dbReference type="Pfam" id="PF04298">
    <property type="entry name" value="Zn_peptidase_2"/>
    <property type="match status" value="1"/>
</dbReference>
<proteinExistence type="predicted"/>
<dbReference type="PANTHER" id="PTHR36434">
    <property type="entry name" value="MEMBRANE PROTEASE YUGP-RELATED"/>
    <property type="match status" value="1"/>
</dbReference>
<protein>
    <submittedName>
        <fullName evidence="2">Peptidase</fullName>
    </submittedName>
</protein>
<feature type="transmembrane region" description="Helical" evidence="1">
    <location>
        <begin position="132"/>
        <end position="163"/>
    </location>
</feature>
<dbReference type="Proteomes" id="UP000246114">
    <property type="component" value="Unassembled WGS sequence"/>
</dbReference>
<accession>A0A1I2JFL8</accession>
<evidence type="ECO:0000256" key="1">
    <source>
        <dbReference type="SAM" id="Phobius"/>
    </source>
</evidence>
<gene>
    <name evidence="2" type="ORF">DBY38_07060</name>
    <name evidence="3" type="ORF">SAMN04487885_101285</name>
</gene>